<evidence type="ECO:0000256" key="5">
    <source>
        <dbReference type="ARBA" id="ARBA00022989"/>
    </source>
</evidence>
<dbReference type="Pfam" id="PF03137">
    <property type="entry name" value="OATP"/>
    <property type="match status" value="1"/>
</dbReference>
<dbReference type="CDD" id="cd17403">
    <property type="entry name" value="MFS_SLCO4_OATP4"/>
    <property type="match status" value="1"/>
</dbReference>
<dbReference type="GO" id="GO:0006811">
    <property type="term" value="P:monoatomic ion transport"/>
    <property type="evidence" value="ECO:0007669"/>
    <property type="project" value="UniProtKB-KW"/>
</dbReference>
<feature type="domain" description="Kazal-like" evidence="10">
    <location>
        <begin position="455"/>
        <end position="507"/>
    </location>
</feature>
<dbReference type="AlphaFoldDB" id="A0A8S4N3M5"/>
<feature type="transmembrane region" description="Helical" evidence="8">
    <location>
        <begin position="336"/>
        <end position="360"/>
    </location>
</feature>
<evidence type="ECO:0000259" key="10">
    <source>
        <dbReference type="PROSITE" id="PS51465"/>
    </source>
</evidence>
<protein>
    <recommendedName>
        <fullName evidence="8">Solute carrier organic anion transporter family member</fullName>
    </recommendedName>
</protein>
<dbReference type="PANTHER" id="PTHR11388">
    <property type="entry name" value="ORGANIC ANION TRANSPORTER"/>
    <property type="match status" value="1"/>
</dbReference>
<dbReference type="PROSITE" id="PS50850">
    <property type="entry name" value="MFS"/>
    <property type="match status" value="1"/>
</dbReference>
<dbReference type="InterPro" id="IPR004156">
    <property type="entry name" value="OATP"/>
</dbReference>
<organism evidence="11 12">
    <name type="scientific">Owenia fusiformis</name>
    <name type="common">Polychaete worm</name>
    <dbReference type="NCBI Taxonomy" id="6347"/>
    <lineage>
        <taxon>Eukaryota</taxon>
        <taxon>Metazoa</taxon>
        <taxon>Spiralia</taxon>
        <taxon>Lophotrochozoa</taxon>
        <taxon>Annelida</taxon>
        <taxon>Polychaeta</taxon>
        <taxon>Sedentaria</taxon>
        <taxon>Canalipalpata</taxon>
        <taxon>Sabellida</taxon>
        <taxon>Oweniida</taxon>
        <taxon>Oweniidae</taxon>
        <taxon>Owenia</taxon>
    </lineage>
</organism>
<keyword evidence="3" id="KW-1003">Cell membrane</keyword>
<dbReference type="NCBIfam" id="TIGR00805">
    <property type="entry name" value="oat"/>
    <property type="match status" value="1"/>
</dbReference>
<keyword evidence="4 8" id="KW-0812">Transmembrane</keyword>
<gene>
    <name evidence="11" type="ORF">OFUS_LOCUS2664</name>
</gene>
<evidence type="ECO:0000256" key="7">
    <source>
        <dbReference type="ARBA" id="ARBA00023157"/>
    </source>
</evidence>
<feature type="transmembrane region" description="Helical" evidence="8">
    <location>
        <begin position="530"/>
        <end position="553"/>
    </location>
</feature>
<dbReference type="GO" id="GO:0015347">
    <property type="term" value="F:sodium-independent organic anion transmembrane transporter activity"/>
    <property type="evidence" value="ECO:0007669"/>
    <property type="project" value="TreeGrafter"/>
</dbReference>
<dbReference type="InterPro" id="IPR036259">
    <property type="entry name" value="MFS_trans_sf"/>
</dbReference>
<feature type="transmembrane region" description="Helical" evidence="8">
    <location>
        <begin position="574"/>
        <end position="592"/>
    </location>
</feature>
<feature type="domain" description="Major facilitator superfamily (MFS) profile" evidence="9">
    <location>
        <begin position="57"/>
        <end position="644"/>
    </location>
</feature>
<proteinExistence type="inferred from homology"/>
<dbReference type="InterPro" id="IPR036058">
    <property type="entry name" value="Kazal_dom_sf"/>
</dbReference>
<comment type="similarity">
    <text evidence="2 8">Belongs to the organo anion transporter (TC 2.A.60) family.</text>
</comment>
<evidence type="ECO:0000256" key="6">
    <source>
        <dbReference type="ARBA" id="ARBA00023136"/>
    </source>
</evidence>
<accession>A0A8S4N3M5</accession>
<comment type="subcellular location">
    <subcellularLocation>
        <location evidence="1 8">Cell membrane</location>
        <topology evidence="1 8">Multi-pass membrane protein</topology>
    </subcellularLocation>
</comment>
<dbReference type="OrthoDB" id="5062115at2759"/>
<keyword evidence="7" id="KW-1015">Disulfide bond</keyword>
<dbReference type="InterPro" id="IPR002350">
    <property type="entry name" value="Kazal_dom"/>
</dbReference>
<comment type="caution">
    <text evidence="11">The sequence shown here is derived from an EMBL/GenBank/DDBJ whole genome shotgun (WGS) entry which is preliminary data.</text>
</comment>
<evidence type="ECO:0000256" key="1">
    <source>
        <dbReference type="ARBA" id="ARBA00004651"/>
    </source>
</evidence>
<feature type="transmembrane region" description="Helical" evidence="8">
    <location>
        <begin position="95"/>
        <end position="117"/>
    </location>
</feature>
<keyword evidence="8" id="KW-0813">Transport</keyword>
<feature type="transmembrane region" description="Helical" evidence="8">
    <location>
        <begin position="124"/>
        <end position="145"/>
    </location>
</feature>
<dbReference type="Proteomes" id="UP000749559">
    <property type="component" value="Unassembled WGS sequence"/>
</dbReference>
<evidence type="ECO:0000256" key="4">
    <source>
        <dbReference type="ARBA" id="ARBA00022692"/>
    </source>
</evidence>
<evidence type="ECO:0000313" key="12">
    <source>
        <dbReference type="Proteomes" id="UP000749559"/>
    </source>
</evidence>
<evidence type="ECO:0000313" key="11">
    <source>
        <dbReference type="EMBL" id="CAH1775345.1"/>
    </source>
</evidence>
<feature type="transmembrane region" description="Helical" evidence="8">
    <location>
        <begin position="56"/>
        <end position="75"/>
    </location>
</feature>
<reference evidence="11" key="1">
    <citation type="submission" date="2022-03" db="EMBL/GenBank/DDBJ databases">
        <authorList>
            <person name="Martin C."/>
        </authorList>
    </citation>
    <scope>NUCLEOTIDE SEQUENCE</scope>
</reference>
<feature type="transmembrane region" description="Helical" evidence="8">
    <location>
        <begin position="621"/>
        <end position="643"/>
    </location>
</feature>
<dbReference type="InterPro" id="IPR020846">
    <property type="entry name" value="MFS_dom"/>
</dbReference>
<evidence type="ECO:0000259" key="9">
    <source>
        <dbReference type="PROSITE" id="PS50850"/>
    </source>
</evidence>
<evidence type="ECO:0000256" key="3">
    <source>
        <dbReference type="ARBA" id="ARBA00022475"/>
    </source>
</evidence>
<name>A0A8S4N3M5_OWEFU</name>
<dbReference type="GO" id="GO:0043252">
    <property type="term" value="P:sodium-independent organic anion transport"/>
    <property type="evidence" value="ECO:0007669"/>
    <property type="project" value="TreeGrafter"/>
</dbReference>
<sequence>MTSNKIDNANDTSANKDNTAVGESIGEIAECDERIIACGYGSCTPEALQKCNNAKVFLAVICLFCTVQGFVVNGINNVNTSTLERRYQLPSSRVGLISSAYDISAGILVIPITYWGAHAHKPRLLAFASLCLALGSFVMCIPQIASGQYQLGNAVSDVCLAGSNATDNGCGDIEESLALQNYLYVFMLGQFLHGIGGTTLYSIGIVFIDENVKTKVSALYIGIMYAFSAVGPALGYVAGGQFLNIYVDAAVTNSADISITDEDPRWVGAWWLGFAIGCCGFVVVAAMLFCYGYELPDAKEAKTERYSQAHQDGSEDVANRDGFGKSIKDLPLSTKLILLNPTFMFINLAGCTEGLIISGFATFMPKFIQNQFWQTAGMSAFYGGLVAVIGAAGGQALGGFIAKRFNLKVKGMLKLSMGCCIACVAFVLIFLARCDSEKIGGITVSYINKTEIEESALIADCNRGCNCTSESYEPICGIDGIAYFTPCHAGCLRSFRDGSTKRYANCSCIDTPAESPYSATSGKCEPTCNLLAVFLPIFFIVVTLTFMVSPIGMSASLRVIPDAQRSYSVGIKWVIMRFLGTVPGPILFGAIFDIACRQWQEKCDERGSCWIYDNNSLSLNLLLLGLVIKIISAIFFFVAYLLYKPPPVDAPISLLDKRGKTISENVNNINTTDTQIDAAQGNKSNGDITDAIKVKTDQGEVNPVFVTTL</sequence>
<feature type="transmembrane region" description="Helical" evidence="8">
    <location>
        <begin position="270"/>
        <end position="293"/>
    </location>
</feature>
<evidence type="ECO:0000256" key="2">
    <source>
        <dbReference type="ARBA" id="ARBA00009657"/>
    </source>
</evidence>
<keyword evidence="5 8" id="KW-1133">Transmembrane helix</keyword>
<feature type="transmembrane region" description="Helical" evidence="8">
    <location>
        <begin position="413"/>
        <end position="432"/>
    </location>
</feature>
<dbReference type="Pfam" id="PF07648">
    <property type="entry name" value="Kazal_2"/>
    <property type="match status" value="1"/>
</dbReference>
<feature type="transmembrane region" description="Helical" evidence="8">
    <location>
        <begin position="219"/>
        <end position="238"/>
    </location>
</feature>
<evidence type="ECO:0000256" key="8">
    <source>
        <dbReference type="RuleBase" id="RU362056"/>
    </source>
</evidence>
<dbReference type="PANTHER" id="PTHR11388:SF160">
    <property type="entry name" value="SOLUTE CARRIER ORGANIC ANION TRANSPORTER FAMILY MEMBER"/>
    <property type="match status" value="1"/>
</dbReference>
<dbReference type="GO" id="GO:0016323">
    <property type="term" value="C:basolateral plasma membrane"/>
    <property type="evidence" value="ECO:0007669"/>
    <property type="project" value="TreeGrafter"/>
</dbReference>
<keyword evidence="8" id="KW-0406">Ion transport</keyword>
<keyword evidence="12" id="KW-1185">Reference proteome</keyword>
<feature type="transmembrane region" description="Helical" evidence="8">
    <location>
        <begin position="380"/>
        <end position="401"/>
    </location>
</feature>
<feature type="transmembrane region" description="Helical" evidence="8">
    <location>
        <begin position="182"/>
        <end position="207"/>
    </location>
</feature>
<dbReference type="Gene3D" id="1.20.1250.20">
    <property type="entry name" value="MFS general substrate transporter like domains"/>
    <property type="match status" value="1"/>
</dbReference>
<keyword evidence="6 8" id="KW-0472">Membrane</keyword>
<dbReference type="SUPFAM" id="SSF103473">
    <property type="entry name" value="MFS general substrate transporter"/>
    <property type="match status" value="1"/>
</dbReference>
<dbReference type="SUPFAM" id="SSF100895">
    <property type="entry name" value="Kazal-type serine protease inhibitors"/>
    <property type="match status" value="1"/>
</dbReference>
<dbReference type="EMBL" id="CAIIXF020000001">
    <property type="protein sequence ID" value="CAH1775345.1"/>
    <property type="molecule type" value="Genomic_DNA"/>
</dbReference>
<dbReference type="PROSITE" id="PS51465">
    <property type="entry name" value="KAZAL_2"/>
    <property type="match status" value="1"/>
</dbReference>